<evidence type="ECO:0000256" key="9">
    <source>
        <dbReference type="PROSITE-ProRule" id="PRU10007"/>
    </source>
</evidence>
<evidence type="ECO:0000256" key="10">
    <source>
        <dbReference type="RuleBase" id="RU003345"/>
    </source>
</evidence>
<dbReference type="Proteomes" id="UP000660262">
    <property type="component" value="Unassembled WGS sequence"/>
</dbReference>
<feature type="domain" description="Aldehyde dehydrogenase" evidence="11">
    <location>
        <begin position="249"/>
        <end position="529"/>
    </location>
</feature>
<dbReference type="AlphaFoldDB" id="A0A830H5Z2"/>
<dbReference type="InterPro" id="IPR016161">
    <property type="entry name" value="Ald_DH/histidinol_DH"/>
</dbReference>
<evidence type="ECO:0000313" key="12">
    <source>
        <dbReference type="EMBL" id="GHP02475.1"/>
    </source>
</evidence>
<feature type="active site" evidence="9">
    <location>
        <position position="297"/>
    </location>
</feature>
<evidence type="ECO:0000259" key="11">
    <source>
        <dbReference type="Pfam" id="PF00171"/>
    </source>
</evidence>
<organism evidence="12 13">
    <name type="scientific">Pycnococcus provasolii</name>
    <dbReference type="NCBI Taxonomy" id="41880"/>
    <lineage>
        <taxon>Eukaryota</taxon>
        <taxon>Viridiplantae</taxon>
        <taxon>Chlorophyta</taxon>
        <taxon>Pseudoscourfieldiophyceae</taxon>
        <taxon>Pseudoscourfieldiales</taxon>
        <taxon>Pycnococcaceae</taxon>
        <taxon>Pycnococcus</taxon>
    </lineage>
</organism>
<dbReference type="PROSITE" id="PS00687">
    <property type="entry name" value="ALDEHYDE_DEHYDR_GLU"/>
    <property type="match status" value="1"/>
</dbReference>
<accession>A0A830H5Z2</accession>
<dbReference type="EC" id="1.2.1.9" evidence="3"/>
<evidence type="ECO:0000256" key="8">
    <source>
        <dbReference type="ARBA" id="ARBA00049186"/>
    </source>
</evidence>
<dbReference type="Gene3D" id="3.40.309.10">
    <property type="entry name" value="Aldehyde Dehydrogenase, Chain A, domain 2"/>
    <property type="match status" value="1"/>
</dbReference>
<dbReference type="PANTHER" id="PTHR42991:SF1">
    <property type="entry name" value="ALDEHYDE DEHYDROGENASE"/>
    <property type="match status" value="1"/>
</dbReference>
<evidence type="ECO:0000256" key="5">
    <source>
        <dbReference type="ARBA" id="ARBA00042470"/>
    </source>
</evidence>
<dbReference type="InterPro" id="IPR016162">
    <property type="entry name" value="Ald_DH_N"/>
</dbReference>
<keyword evidence="2 10" id="KW-0560">Oxidoreductase</keyword>
<protein>
    <recommendedName>
        <fullName evidence="4">NADP-dependent glyceraldehyde-3-phosphate dehydrogenase</fullName>
        <ecNumber evidence="3">1.2.1.9</ecNumber>
    </recommendedName>
    <alternativeName>
        <fullName evidence="5">Glyceraldehyde-3-phosphate dehydrogenase [NADP(+)]</fullName>
    </alternativeName>
    <alternativeName>
        <fullName evidence="6">Non-phosphorylating glyceraldehyde 3-phosphate dehydrogenase</fullName>
    </alternativeName>
    <alternativeName>
        <fullName evidence="7">Triosephosphate dehydrogenase</fullName>
    </alternativeName>
</protein>
<keyword evidence="13" id="KW-1185">Reference proteome</keyword>
<evidence type="ECO:0000256" key="3">
    <source>
        <dbReference type="ARBA" id="ARBA00038980"/>
    </source>
</evidence>
<evidence type="ECO:0000256" key="1">
    <source>
        <dbReference type="ARBA" id="ARBA00009986"/>
    </source>
</evidence>
<evidence type="ECO:0000256" key="2">
    <source>
        <dbReference type="ARBA" id="ARBA00023002"/>
    </source>
</evidence>
<dbReference type="PROSITE" id="PS00070">
    <property type="entry name" value="ALDEHYDE_DEHYDR_CYS"/>
    <property type="match status" value="1"/>
</dbReference>
<reference evidence="12" key="1">
    <citation type="submission" date="2020-10" db="EMBL/GenBank/DDBJ databases">
        <title>Unveiling of a novel bifunctional photoreceptor, Dualchrome1, isolated from a cosmopolitan green alga.</title>
        <authorList>
            <person name="Suzuki S."/>
            <person name="Kawachi M."/>
        </authorList>
    </citation>
    <scope>NUCLEOTIDE SEQUENCE</scope>
    <source>
        <strain evidence="12">NIES 2893</strain>
    </source>
</reference>
<dbReference type="Pfam" id="PF00171">
    <property type="entry name" value="Aldedh"/>
    <property type="match status" value="2"/>
</dbReference>
<dbReference type="InterPro" id="IPR051020">
    <property type="entry name" value="ALDH-related_metabolic_enz"/>
</dbReference>
<dbReference type="Gene3D" id="3.40.605.10">
    <property type="entry name" value="Aldehyde Dehydrogenase, Chain A, domain 1"/>
    <property type="match status" value="1"/>
</dbReference>
<dbReference type="InterPro" id="IPR016163">
    <property type="entry name" value="Ald_DH_C"/>
</dbReference>
<dbReference type="InterPro" id="IPR016160">
    <property type="entry name" value="Ald_DH_CS_CYS"/>
</dbReference>
<name>A0A830H5Z2_9CHLO</name>
<dbReference type="GO" id="GO:0008911">
    <property type="term" value="F:lactaldehyde dehydrogenase (NAD+) activity"/>
    <property type="evidence" value="ECO:0007669"/>
    <property type="project" value="TreeGrafter"/>
</dbReference>
<evidence type="ECO:0000256" key="4">
    <source>
        <dbReference type="ARBA" id="ARBA00040853"/>
    </source>
</evidence>
<dbReference type="SUPFAM" id="SSF53720">
    <property type="entry name" value="ALDH-like"/>
    <property type="match status" value="1"/>
</dbReference>
<dbReference type="InterPro" id="IPR015590">
    <property type="entry name" value="Aldehyde_DH_dom"/>
</dbReference>
<comment type="caution">
    <text evidence="12">The sequence shown here is derived from an EMBL/GenBank/DDBJ whole genome shotgun (WGS) entry which is preliminary data.</text>
</comment>
<comment type="catalytic activity">
    <reaction evidence="8">
        <text>D-glyceraldehyde 3-phosphate + NADP(+) + H2O = (2R)-3-phosphoglycerate + NADPH + 2 H(+)</text>
        <dbReference type="Rhea" id="RHEA:14669"/>
        <dbReference type="ChEBI" id="CHEBI:15377"/>
        <dbReference type="ChEBI" id="CHEBI:15378"/>
        <dbReference type="ChEBI" id="CHEBI:57783"/>
        <dbReference type="ChEBI" id="CHEBI:58272"/>
        <dbReference type="ChEBI" id="CHEBI:58349"/>
        <dbReference type="ChEBI" id="CHEBI:59776"/>
        <dbReference type="EC" id="1.2.1.9"/>
    </reaction>
</comment>
<comment type="similarity">
    <text evidence="1 10">Belongs to the aldehyde dehydrogenase family.</text>
</comment>
<dbReference type="OrthoDB" id="310895at2759"/>
<dbReference type="GO" id="GO:0008886">
    <property type="term" value="F:glyceraldehyde-3-phosphate dehydrogenase (NADP+) (non-phosphorylating) activity"/>
    <property type="evidence" value="ECO:0007669"/>
    <property type="project" value="UniProtKB-EC"/>
</dbReference>
<evidence type="ECO:0000256" key="7">
    <source>
        <dbReference type="ARBA" id="ARBA00043052"/>
    </source>
</evidence>
<dbReference type="InterPro" id="IPR029510">
    <property type="entry name" value="Ald_DH_CS_GLU"/>
</dbReference>
<sequence>MSSVLTADLSDAGVYRVFINGAWRPSSSQKSIPIQNPAELAECYRVAACTKDEVDAAFAAAKRAQKKWCRTPLHLRATFLHHAARLLRENAATIAACLTNEVAKGRKDSVKEVMRSADLVDYCAEEGLRILNQGQMFAPDSFPGENRNKVCLSSRVPLGVVLAIPPFNYPVNLCVSKVAPALIAGNAVVIKPPTQGAVSVLHMMQCFSLAAKATGLQLDIDAGCAAAPAPESGDSGVTAPFGAPTGIGGLINVVTGRGGEIGDYMVEHPSVNCISFTGGDTGLAIAKRAPMVPLQMELGGKDACVVCADADLDAAASAIIKGGFSYSGQRCTAIKIVLPVDSVYDALLAKVHDKVKKLKVGKPEDDADIVPLVSSSSADFVQGLVQDAVAQGAKLHGGEGYVSEDGTLGGWKRVGNLVYPLIVDGVTESMKLYHEEPFGPVVPFVRGIATPEEAIAIANRSKYGLQGCLFTQNVDDAMRLSDMFETGTVQVNGPPARGPDHFPFQGVRDSGIGSQGITNSIHMMIKTKTTVLNLKAPSYSVA</sequence>
<dbReference type="PANTHER" id="PTHR42991">
    <property type="entry name" value="ALDEHYDE DEHYDROGENASE"/>
    <property type="match status" value="1"/>
</dbReference>
<evidence type="ECO:0000313" key="13">
    <source>
        <dbReference type="Proteomes" id="UP000660262"/>
    </source>
</evidence>
<dbReference type="EMBL" id="BNJQ01000003">
    <property type="protein sequence ID" value="GHP02475.1"/>
    <property type="molecule type" value="Genomic_DNA"/>
</dbReference>
<evidence type="ECO:0000256" key="6">
    <source>
        <dbReference type="ARBA" id="ARBA00042646"/>
    </source>
</evidence>
<proteinExistence type="inferred from homology"/>
<gene>
    <name evidence="12" type="ORF">PPROV_000123200</name>
</gene>
<feature type="domain" description="Aldehyde dehydrogenase" evidence="11">
    <location>
        <begin position="23"/>
        <end position="210"/>
    </location>
</feature>